<dbReference type="PANTHER" id="PTHR33086">
    <property type="entry name" value="OS05G0468200 PROTEIN-RELATED"/>
    <property type="match status" value="1"/>
</dbReference>
<dbReference type="PANTHER" id="PTHR33086:SF54">
    <property type="entry name" value="DUF1618 DOMAIN-CONTAINING PROTEIN"/>
    <property type="match status" value="1"/>
</dbReference>
<feature type="domain" description="DUF1618" evidence="2">
    <location>
        <begin position="235"/>
        <end position="359"/>
    </location>
</feature>
<dbReference type="Pfam" id="PF07762">
    <property type="entry name" value="DUF1618"/>
    <property type="match status" value="1"/>
</dbReference>
<feature type="region of interest" description="Disordered" evidence="1">
    <location>
        <begin position="1"/>
        <end position="44"/>
    </location>
</feature>
<dbReference type="EMBL" id="PQIB02000001">
    <property type="protein sequence ID" value="RLN41830.1"/>
    <property type="molecule type" value="Genomic_DNA"/>
</dbReference>
<organism evidence="3 4">
    <name type="scientific">Panicum miliaceum</name>
    <name type="common">Proso millet</name>
    <name type="synonym">Broomcorn millet</name>
    <dbReference type="NCBI Taxonomy" id="4540"/>
    <lineage>
        <taxon>Eukaryota</taxon>
        <taxon>Viridiplantae</taxon>
        <taxon>Streptophyta</taxon>
        <taxon>Embryophyta</taxon>
        <taxon>Tracheophyta</taxon>
        <taxon>Spermatophyta</taxon>
        <taxon>Magnoliopsida</taxon>
        <taxon>Liliopsida</taxon>
        <taxon>Poales</taxon>
        <taxon>Poaceae</taxon>
        <taxon>PACMAD clade</taxon>
        <taxon>Panicoideae</taxon>
        <taxon>Panicodae</taxon>
        <taxon>Paniceae</taxon>
        <taxon>Panicinae</taxon>
        <taxon>Panicum</taxon>
        <taxon>Panicum sect. Panicum</taxon>
    </lineage>
</organism>
<evidence type="ECO:0000259" key="2">
    <source>
        <dbReference type="Pfam" id="PF07762"/>
    </source>
</evidence>
<dbReference type="Proteomes" id="UP000275267">
    <property type="component" value="Unassembled WGS sequence"/>
</dbReference>
<proteinExistence type="predicted"/>
<keyword evidence="4" id="KW-1185">Reference proteome</keyword>
<evidence type="ECO:0000313" key="3">
    <source>
        <dbReference type="EMBL" id="RLN41830.1"/>
    </source>
</evidence>
<evidence type="ECO:0000256" key="1">
    <source>
        <dbReference type="SAM" id="MobiDB-lite"/>
    </source>
</evidence>
<protein>
    <recommendedName>
        <fullName evidence="2">DUF1618 domain-containing protein</fullName>
    </recommendedName>
</protein>
<reference evidence="4" key="1">
    <citation type="journal article" date="2019" name="Nat. Commun.">
        <title>The genome of broomcorn millet.</title>
        <authorList>
            <person name="Zou C."/>
            <person name="Miki D."/>
            <person name="Li D."/>
            <person name="Tang Q."/>
            <person name="Xiao L."/>
            <person name="Rajput S."/>
            <person name="Deng P."/>
            <person name="Jia W."/>
            <person name="Huang R."/>
            <person name="Zhang M."/>
            <person name="Sun Y."/>
            <person name="Hu J."/>
            <person name="Fu X."/>
            <person name="Schnable P.S."/>
            <person name="Li F."/>
            <person name="Zhang H."/>
            <person name="Feng B."/>
            <person name="Zhu X."/>
            <person name="Liu R."/>
            <person name="Schnable J.C."/>
            <person name="Zhu J.-K."/>
            <person name="Zhang H."/>
        </authorList>
    </citation>
    <scope>NUCLEOTIDE SEQUENCE [LARGE SCALE GENOMIC DNA]</scope>
</reference>
<comment type="caution">
    <text evidence="3">The sequence shown here is derived from an EMBL/GenBank/DDBJ whole genome shotgun (WGS) entry which is preliminary data.</text>
</comment>
<dbReference type="InterPro" id="IPR011676">
    <property type="entry name" value="DUF1618"/>
</dbReference>
<feature type="compositionally biased region" description="Low complexity" evidence="1">
    <location>
        <begin position="1"/>
        <end position="14"/>
    </location>
</feature>
<gene>
    <name evidence="3" type="ORF">C2845_PM01G29280</name>
</gene>
<dbReference type="OrthoDB" id="629308at2759"/>
<name>A0A3L6TNR3_PANMI</name>
<sequence length="390" mass="43041">MVSSFPTSSSFTSTAPIDDSSAATPTPTPLLPGEAPTGVGSSASGWWKASRSTCAASATRISEHPWTSIGPSFNALQIIQDNLGVLEDLQGFLDEEYLLMFDVEIATEDGQVLILLLRFRHDVLTIIYYLVYDAKDASLYMIPYISGRIQATFTMSPVLARPAGGRGHELVLAVCGVFFPLNDELDRLCVCTSATRENAAPDGTDLWKMRVLRFPERPGPFSVDVKFSVGDKVFWADLSQGVAYSDLRQGGSAEDFVFIKLPDGCQADFQGLPAKMSRTMACVQGSIKFVCIGHGVTPPGNKMVKVWTLDLDGREWNEDKSLTCPWEELWMKACTMNARLKGMQRPLEPRYPVLMSDGVLCLLLPKTRHKRGVRVKKPDYICSFDMLNKS</sequence>
<dbReference type="AlphaFoldDB" id="A0A3L6TNR3"/>
<accession>A0A3L6TNR3</accession>
<evidence type="ECO:0000313" key="4">
    <source>
        <dbReference type="Proteomes" id="UP000275267"/>
    </source>
</evidence>